<dbReference type="Proteomes" id="UP000231658">
    <property type="component" value="Unassembled WGS sequence"/>
</dbReference>
<dbReference type="OrthoDB" id="7322058at2"/>
<feature type="transmembrane region" description="Helical" evidence="1">
    <location>
        <begin position="48"/>
        <end position="71"/>
    </location>
</feature>
<protein>
    <recommendedName>
        <fullName evidence="2">Liposome tubulation protein MamY C-terminal domain-containing protein</fullName>
    </recommendedName>
</protein>
<evidence type="ECO:0000313" key="4">
    <source>
        <dbReference type="Proteomes" id="UP000231658"/>
    </source>
</evidence>
<dbReference type="RefSeq" id="WP_069186789.1">
    <property type="nucleotide sequence ID" value="NZ_FLYE01000010.1"/>
</dbReference>
<reference evidence="3 4" key="1">
    <citation type="submission" date="2016-07" db="EMBL/GenBank/DDBJ databases">
        <authorList>
            <person name="Lefevre C.T."/>
        </authorList>
    </citation>
    <scope>NUCLEOTIDE SEQUENCE [LARGE SCALE GENOMIC DNA]</scope>
    <source>
        <strain evidence="3">PR1</strain>
    </source>
</reference>
<keyword evidence="1" id="KW-0812">Transmembrane</keyword>
<name>A0A1C3RFW2_9PROT</name>
<gene>
    <name evidence="3" type="ORF">MTBPR1_180015</name>
</gene>
<keyword evidence="1" id="KW-1133">Transmembrane helix</keyword>
<sequence length="341" mass="37494">MIKELLQGKAFQLGVLIPSIAWLVIWTSYISIYMGWGNFFYLLPHEVAGVLLAFIFPVFLLFVSFVGLSFYGTVAGHNAQILEKIEAQEKKQSEEIHSLLSKQNADTEMLSAVTELLGKISKSSAANQQALVENGEMHRAFASALNNHHADLGSIEHKLSMLVQMETEREERTKRLDEEAANDPLKAISQQTSLLGMFDIIVNDTSVSATRLLVNLLEANGHPKTEALQLVQGLMSAYSVGEKNVFLTVLSQQLTASPKGTKPLAELGAKSDVLRGDIAKVMKASKDIETALERCKEEDLGKMVFDNKPLKTLAAQLGKDFFEDGSAKEQVRPKTASPFKA</sequence>
<dbReference type="Pfam" id="PF26389">
    <property type="entry name" value="MamY_C"/>
    <property type="match status" value="1"/>
</dbReference>
<dbReference type="EMBL" id="FLYE01000010">
    <property type="protein sequence ID" value="SCA56102.1"/>
    <property type="molecule type" value="Genomic_DNA"/>
</dbReference>
<accession>A0A1C3RFW2</accession>
<dbReference type="InterPro" id="IPR058756">
    <property type="entry name" value="MamY_C"/>
</dbReference>
<dbReference type="AlphaFoldDB" id="A0A1C3RFW2"/>
<keyword evidence="1" id="KW-0472">Membrane</keyword>
<feature type="domain" description="Liposome tubulation protein MamY C-terminal" evidence="2">
    <location>
        <begin position="190"/>
        <end position="319"/>
    </location>
</feature>
<feature type="transmembrane region" description="Helical" evidence="1">
    <location>
        <begin position="12"/>
        <end position="36"/>
    </location>
</feature>
<evidence type="ECO:0000313" key="3">
    <source>
        <dbReference type="EMBL" id="SCA56102.1"/>
    </source>
</evidence>
<evidence type="ECO:0000256" key="1">
    <source>
        <dbReference type="SAM" id="Phobius"/>
    </source>
</evidence>
<proteinExistence type="predicted"/>
<evidence type="ECO:0000259" key="2">
    <source>
        <dbReference type="Pfam" id="PF26389"/>
    </source>
</evidence>
<organism evidence="3 4">
    <name type="scientific">Candidatus Terasakiella magnetica</name>
    <dbReference type="NCBI Taxonomy" id="1867952"/>
    <lineage>
        <taxon>Bacteria</taxon>
        <taxon>Pseudomonadati</taxon>
        <taxon>Pseudomonadota</taxon>
        <taxon>Alphaproteobacteria</taxon>
        <taxon>Rhodospirillales</taxon>
        <taxon>Terasakiellaceae</taxon>
        <taxon>Terasakiella</taxon>
    </lineage>
</organism>
<keyword evidence="4" id="KW-1185">Reference proteome</keyword>